<feature type="domain" description="HTH araC/xylS-type" evidence="4">
    <location>
        <begin position="121"/>
        <end position="218"/>
    </location>
</feature>
<keyword evidence="1" id="KW-0805">Transcription regulation</keyword>
<dbReference type="SUPFAM" id="SSF46689">
    <property type="entry name" value="Homeodomain-like"/>
    <property type="match status" value="2"/>
</dbReference>
<evidence type="ECO:0000256" key="3">
    <source>
        <dbReference type="ARBA" id="ARBA00023163"/>
    </source>
</evidence>
<comment type="caution">
    <text evidence="5">The sequence shown here is derived from an EMBL/GenBank/DDBJ whole genome shotgun (WGS) entry which is preliminary data.</text>
</comment>
<dbReference type="Proteomes" id="UP001343492">
    <property type="component" value="Unassembled WGS sequence"/>
</dbReference>
<keyword evidence="6" id="KW-1185">Reference proteome</keyword>
<evidence type="ECO:0000259" key="4">
    <source>
        <dbReference type="PROSITE" id="PS01124"/>
    </source>
</evidence>
<dbReference type="InterPro" id="IPR009057">
    <property type="entry name" value="Homeodomain-like_sf"/>
</dbReference>
<reference evidence="5 6" key="1">
    <citation type="submission" date="2024-01" db="EMBL/GenBank/DDBJ databases">
        <title>The genome sequence of Erythrobacteraceae sp. strain 1XM1-14.</title>
        <authorList>
            <person name="Liu Y."/>
        </authorList>
    </citation>
    <scope>NUCLEOTIDE SEQUENCE [LARGE SCALE GENOMIC DNA]</scope>
    <source>
        <strain evidence="5 6">1XM1-14</strain>
    </source>
</reference>
<accession>A0ABU7GDG0</accession>
<organism evidence="5 6">
    <name type="scientific">Altererythrobacter litoralis</name>
    <dbReference type="NCBI Taxonomy" id="3113904"/>
    <lineage>
        <taxon>Bacteria</taxon>
        <taxon>Pseudomonadati</taxon>
        <taxon>Pseudomonadota</taxon>
        <taxon>Alphaproteobacteria</taxon>
        <taxon>Sphingomonadales</taxon>
        <taxon>Erythrobacteraceae</taxon>
        <taxon>Altererythrobacter</taxon>
    </lineage>
</organism>
<sequence length="222" mass="23947">MDWAGRTRFADRYIVFNGSSGDNSCHSHIALQIVFGETARLELEDGTAIQGSLLYIRPHIRHRLAPLGSGRIYLVEPSSRLGAHLLGLCSSEPAGRFAGNDDSVEQAASTIVGEVTDRRLERAMALLEQPGAFDLSLDDVARRVGISQQRLRALAAHQLGMPLSRWRLWSALRRAGLAVAQGTSLAEAAIAAGFSDQAHYSRTMRAMLGITPGSSRKVLASG</sequence>
<proteinExistence type="predicted"/>
<evidence type="ECO:0000313" key="6">
    <source>
        <dbReference type="Proteomes" id="UP001343492"/>
    </source>
</evidence>
<evidence type="ECO:0000256" key="1">
    <source>
        <dbReference type="ARBA" id="ARBA00023015"/>
    </source>
</evidence>
<dbReference type="InterPro" id="IPR050204">
    <property type="entry name" value="AraC_XylS_family_regulators"/>
</dbReference>
<dbReference type="Pfam" id="PF12833">
    <property type="entry name" value="HTH_18"/>
    <property type="match status" value="1"/>
</dbReference>
<dbReference type="PANTHER" id="PTHR46796">
    <property type="entry name" value="HTH-TYPE TRANSCRIPTIONAL ACTIVATOR RHAS-RELATED"/>
    <property type="match status" value="1"/>
</dbReference>
<dbReference type="EMBL" id="JAZDQV010000004">
    <property type="protein sequence ID" value="MEE1877138.1"/>
    <property type="molecule type" value="Genomic_DNA"/>
</dbReference>
<protein>
    <submittedName>
        <fullName evidence="5">AraC family transcriptional regulator</fullName>
    </submittedName>
</protein>
<dbReference type="Gene3D" id="1.10.10.60">
    <property type="entry name" value="Homeodomain-like"/>
    <property type="match status" value="1"/>
</dbReference>
<evidence type="ECO:0000256" key="2">
    <source>
        <dbReference type="ARBA" id="ARBA00023125"/>
    </source>
</evidence>
<dbReference type="PROSITE" id="PS01124">
    <property type="entry name" value="HTH_ARAC_FAMILY_2"/>
    <property type="match status" value="1"/>
</dbReference>
<evidence type="ECO:0000313" key="5">
    <source>
        <dbReference type="EMBL" id="MEE1877138.1"/>
    </source>
</evidence>
<dbReference type="InterPro" id="IPR018060">
    <property type="entry name" value="HTH_AraC"/>
</dbReference>
<keyword evidence="3" id="KW-0804">Transcription</keyword>
<dbReference type="RefSeq" id="WP_354144247.1">
    <property type="nucleotide sequence ID" value="NZ_JAZDQV010000004.1"/>
</dbReference>
<keyword evidence="2" id="KW-0238">DNA-binding</keyword>
<dbReference type="SMART" id="SM00342">
    <property type="entry name" value="HTH_ARAC"/>
    <property type="match status" value="1"/>
</dbReference>
<gene>
    <name evidence="5" type="ORF">VRS74_05505</name>
</gene>
<name>A0ABU7GDG0_9SPHN</name>